<reference evidence="4 5" key="1">
    <citation type="submission" date="2016-10" db="EMBL/GenBank/DDBJ databases">
        <authorList>
            <person name="de Groot N.N."/>
        </authorList>
    </citation>
    <scope>NUCLEOTIDE SEQUENCE [LARGE SCALE GENOMIC DNA]</scope>
    <source>
        <strain evidence="4 5">ATCC 35022</strain>
    </source>
</reference>
<evidence type="ECO:0000259" key="2">
    <source>
        <dbReference type="Pfam" id="PF01471"/>
    </source>
</evidence>
<dbReference type="STRING" id="665467.SAMN02982931_04566"/>
<keyword evidence="5" id="KW-1185">Reference proteome</keyword>
<evidence type="ECO:0000313" key="5">
    <source>
        <dbReference type="Proteomes" id="UP000199071"/>
    </source>
</evidence>
<sequence>MTPFQIAKTYLGTREVTGPADNPRIMAMYASVGHDWVEHDEVAWCAAFVGHCLEKAGIRSTRQLNARSYLTFGEAVPVDKAREGDIAVFQRGSSSWQGHVAFFVKATASQIEVLGGNQSNGVTIAKYPRTRLLGIRRPIGVASNSKPLLSVVQQKLKDLGYHEVGTVDGKLGPRTRAAILAFKADNGLPLSPEMDVAFTQALQKAPPREIAPERAKGKPQGSRIVGAANAQIATGLVGAVSVAGAVIAPAIEAAERAKDVTERAVGLLNLTEFIAPFLPWIGVAILAVVIVLAWRARSARIEDFRTGKTP</sequence>
<dbReference type="Gene3D" id="3.90.1720.10">
    <property type="entry name" value="endopeptidase domain like (from Nostoc punctiforme)"/>
    <property type="match status" value="1"/>
</dbReference>
<dbReference type="NCBIfam" id="TIGR02594">
    <property type="entry name" value="TIGR02594 family protein"/>
    <property type="match status" value="1"/>
</dbReference>
<feature type="domain" description="Peptidoglycan binding-like" evidence="2">
    <location>
        <begin position="149"/>
        <end position="190"/>
    </location>
</feature>
<protein>
    <submittedName>
        <fullName evidence="4">TIGR02594 family protein</fullName>
    </submittedName>
</protein>
<gene>
    <name evidence="4" type="ORF">SAMN02982931_04566</name>
</gene>
<dbReference type="SUPFAM" id="SSF47090">
    <property type="entry name" value="PGBD-like"/>
    <property type="match status" value="1"/>
</dbReference>
<dbReference type="InterPro" id="IPR007921">
    <property type="entry name" value="CHAP_dom"/>
</dbReference>
<keyword evidence="1" id="KW-1133">Transmembrane helix</keyword>
<dbReference type="InterPro" id="IPR038765">
    <property type="entry name" value="Papain-like_cys_pep_sf"/>
</dbReference>
<dbReference type="OrthoDB" id="8219583at2"/>
<evidence type="ECO:0000259" key="3">
    <source>
        <dbReference type="Pfam" id="PF05257"/>
    </source>
</evidence>
<dbReference type="AlphaFoldDB" id="A0A1G6EJC3"/>
<name>A0A1G6EJC3_9HYPH</name>
<dbReference type="InterPro" id="IPR036366">
    <property type="entry name" value="PGBDSf"/>
</dbReference>
<dbReference type="InterPro" id="IPR036365">
    <property type="entry name" value="PGBD-like_sf"/>
</dbReference>
<dbReference type="Pfam" id="PF01471">
    <property type="entry name" value="PG_binding_1"/>
    <property type="match status" value="1"/>
</dbReference>
<dbReference type="InterPro" id="IPR002477">
    <property type="entry name" value="Peptidoglycan-bd-like"/>
</dbReference>
<dbReference type="SUPFAM" id="SSF54001">
    <property type="entry name" value="Cysteine proteinases"/>
    <property type="match status" value="1"/>
</dbReference>
<proteinExistence type="predicted"/>
<dbReference type="Pfam" id="PF05257">
    <property type="entry name" value="CHAP"/>
    <property type="match status" value="1"/>
</dbReference>
<dbReference type="InterPro" id="IPR013423">
    <property type="entry name" value="CHP02594"/>
</dbReference>
<keyword evidence="1" id="KW-0812">Transmembrane</keyword>
<keyword evidence="1" id="KW-0472">Membrane</keyword>
<organism evidence="4 5">
    <name type="scientific">Bauldia litoralis</name>
    <dbReference type="NCBI Taxonomy" id="665467"/>
    <lineage>
        <taxon>Bacteria</taxon>
        <taxon>Pseudomonadati</taxon>
        <taxon>Pseudomonadota</taxon>
        <taxon>Alphaproteobacteria</taxon>
        <taxon>Hyphomicrobiales</taxon>
        <taxon>Kaistiaceae</taxon>
        <taxon>Bauldia</taxon>
    </lineage>
</organism>
<feature type="domain" description="Peptidase C51" evidence="3">
    <location>
        <begin position="40"/>
        <end position="117"/>
    </location>
</feature>
<feature type="transmembrane region" description="Helical" evidence="1">
    <location>
        <begin position="277"/>
        <end position="296"/>
    </location>
</feature>
<evidence type="ECO:0000256" key="1">
    <source>
        <dbReference type="SAM" id="Phobius"/>
    </source>
</evidence>
<dbReference type="Gene3D" id="1.10.101.10">
    <property type="entry name" value="PGBD-like superfamily/PGBD"/>
    <property type="match status" value="1"/>
</dbReference>
<dbReference type="Proteomes" id="UP000199071">
    <property type="component" value="Unassembled WGS sequence"/>
</dbReference>
<dbReference type="RefSeq" id="WP_090880780.1">
    <property type="nucleotide sequence ID" value="NZ_FMXQ01000013.1"/>
</dbReference>
<accession>A0A1G6EJC3</accession>
<dbReference type="EMBL" id="FMXQ01000013">
    <property type="protein sequence ID" value="SDB57476.1"/>
    <property type="molecule type" value="Genomic_DNA"/>
</dbReference>
<evidence type="ECO:0000313" key="4">
    <source>
        <dbReference type="EMBL" id="SDB57476.1"/>
    </source>
</evidence>